<dbReference type="AlphaFoldDB" id="A0A351E015"/>
<dbReference type="Proteomes" id="UP000286260">
    <property type="component" value="Unassembled WGS sequence"/>
</dbReference>
<dbReference type="CDD" id="cd04301">
    <property type="entry name" value="NAT_SF"/>
    <property type="match status" value="1"/>
</dbReference>
<gene>
    <name evidence="2" type="ORF">CE91St3_12230</name>
    <name evidence="6" type="ORF">DW828_13895</name>
    <name evidence="3" type="ORF">GMD82_15275</name>
    <name evidence="4" type="ORF">GMD92_12315</name>
    <name evidence="5" type="ORF">GME02_18570</name>
</gene>
<evidence type="ECO:0000313" key="4">
    <source>
        <dbReference type="EMBL" id="MTU69835.1"/>
    </source>
</evidence>
<dbReference type="STRING" id="46503.ERS852463_03114"/>
<evidence type="ECO:0000313" key="5">
    <source>
        <dbReference type="EMBL" id="MTV03602.1"/>
    </source>
</evidence>
<keyword evidence="6" id="KW-0808">Transferase</keyword>
<reference evidence="2" key="3">
    <citation type="submission" date="2022-01" db="EMBL/GenBank/DDBJ databases">
        <title>Novel bile acid biosynthetic pathways are enriched in the microbiome of centenarians.</title>
        <authorList>
            <person name="Sato Y."/>
            <person name="Atarashi K."/>
            <person name="Plichta R.D."/>
            <person name="Arai Y."/>
            <person name="Sasajima S."/>
            <person name="Kearney M.S."/>
            <person name="Suda W."/>
            <person name="Takeshita K."/>
            <person name="Sasaki T."/>
            <person name="Okamoto S."/>
            <person name="Skelly N.A."/>
            <person name="Okamura Y."/>
            <person name="Vlamakis H."/>
            <person name="Li Y."/>
            <person name="Tanoue T."/>
            <person name="Takei H."/>
            <person name="Nittono H."/>
            <person name="Narushima S."/>
            <person name="Irie J."/>
            <person name="Itoh H."/>
            <person name="Moriya K."/>
            <person name="Sugiura Y."/>
            <person name="Suematsu M."/>
            <person name="Moritoki N."/>
            <person name="Shibata S."/>
            <person name="Littman R.D."/>
            <person name="Fischbach A.M."/>
            <person name="Uwamino Y."/>
            <person name="Inoue T."/>
            <person name="Honda A."/>
            <person name="Hattori M."/>
            <person name="Murai T."/>
            <person name="Xavier J.R."/>
            <person name="Hirose N."/>
            <person name="Honda K."/>
        </authorList>
    </citation>
    <scope>NUCLEOTIDE SEQUENCE</scope>
    <source>
        <strain evidence="2">CE91-St3</strain>
    </source>
</reference>
<dbReference type="EMBL" id="WNCN01000023">
    <property type="protein sequence ID" value="MTU40786.1"/>
    <property type="molecule type" value="Genomic_DNA"/>
</dbReference>
<dbReference type="OrthoDB" id="9800604at2"/>
<dbReference type="EMBL" id="BQNZ01000001">
    <property type="protein sequence ID" value="GKH71360.1"/>
    <property type="molecule type" value="Genomic_DNA"/>
</dbReference>
<proteinExistence type="predicted"/>
<evidence type="ECO:0000313" key="7">
    <source>
        <dbReference type="Proteomes" id="UP000286260"/>
    </source>
</evidence>
<dbReference type="Proteomes" id="UP000434916">
    <property type="component" value="Unassembled WGS sequence"/>
</dbReference>
<evidence type="ECO:0000313" key="8">
    <source>
        <dbReference type="Proteomes" id="UP000434916"/>
    </source>
</evidence>
<dbReference type="Proteomes" id="UP001055114">
    <property type="component" value="Unassembled WGS sequence"/>
</dbReference>
<evidence type="ECO:0000313" key="6">
    <source>
        <dbReference type="EMBL" id="RHC82640.1"/>
    </source>
</evidence>
<dbReference type="EMBL" id="QSII01000020">
    <property type="protein sequence ID" value="RHC82640.1"/>
    <property type="molecule type" value="Genomic_DNA"/>
</dbReference>
<dbReference type="RefSeq" id="WP_005638787.1">
    <property type="nucleotide sequence ID" value="NZ_BAABYG010000001.1"/>
</dbReference>
<comment type="caution">
    <text evidence="6">The sequence shown here is derived from an EMBL/GenBank/DDBJ whole genome shotgun (WGS) entry which is preliminary data.</text>
</comment>
<dbReference type="PROSITE" id="PS51186">
    <property type="entry name" value="GNAT"/>
    <property type="match status" value="1"/>
</dbReference>
<dbReference type="SUPFAM" id="SSF55729">
    <property type="entry name" value="Acyl-CoA N-acyltransferases (Nat)"/>
    <property type="match status" value="1"/>
</dbReference>
<protein>
    <submittedName>
        <fullName evidence="2 6">N-acetyltransferase</fullName>
    </submittedName>
</protein>
<evidence type="ECO:0000259" key="1">
    <source>
        <dbReference type="PROSITE" id="PS51186"/>
    </source>
</evidence>
<dbReference type="EMBL" id="WNDA01000019">
    <property type="protein sequence ID" value="MTU69835.1"/>
    <property type="molecule type" value="Genomic_DNA"/>
</dbReference>
<reference evidence="8 9" key="2">
    <citation type="journal article" date="2019" name="Nat. Med.">
        <title>A library of human gut bacterial isolates paired with longitudinal multiomics data enables mechanistic microbiome research.</title>
        <authorList>
            <person name="Poyet M."/>
            <person name="Groussin M."/>
            <person name="Gibbons S.M."/>
            <person name="Avila-Pacheco J."/>
            <person name="Jiang X."/>
            <person name="Kearney S.M."/>
            <person name="Perrotta A.R."/>
            <person name="Berdy B."/>
            <person name="Zhao S."/>
            <person name="Lieberman T.D."/>
            <person name="Swanson P.K."/>
            <person name="Smith M."/>
            <person name="Roesemann S."/>
            <person name="Alexander J.E."/>
            <person name="Rich S.A."/>
            <person name="Livny J."/>
            <person name="Vlamakis H."/>
            <person name="Clish C."/>
            <person name="Bullock K."/>
            <person name="Deik A."/>
            <person name="Scott J."/>
            <person name="Pierce K.A."/>
            <person name="Xavier R.J."/>
            <person name="Alm E.J."/>
        </authorList>
    </citation>
    <scope>NUCLEOTIDE SEQUENCE [LARGE SCALE GENOMIC DNA]</scope>
    <source>
        <strain evidence="5 10">BIOML-A11</strain>
        <strain evidence="4 9">BIOML-A16</strain>
        <strain evidence="3 8">BIOML-A29</strain>
    </source>
</reference>
<keyword evidence="8" id="KW-1185">Reference proteome</keyword>
<accession>A0A351E015</accession>
<evidence type="ECO:0000313" key="9">
    <source>
        <dbReference type="Proteomes" id="UP000448908"/>
    </source>
</evidence>
<evidence type="ECO:0000313" key="10">
    <source>
        <dbReference type="Proteomes" id="UP000482671"/>
    </source>
</evidence>
<dbReference type="InterPro" id="IPR016181">
    <property type="entry name" value="Acyl_CoA_acyltransferase"/>
</dbReference>
<sequence length="167" mass="19446">MFSIEKATLADCPLIQTLASNIWEPTYGSILSREQLDYMFEMMYSNESLQKQMSELHHQFFIIYADGVPSGYLSIETVEKDLYEFQKIYSLPSLHGSGIGRFIIEQGIAYLKTIHPSPFTIELNVNRHNPAVGFYKHMGFHEHATRDFHIGNGYYMNDYIMRMEVKE</sequence>
<dbReference type="EMBL" id="WNDD01000028">
    <property type="protein sequence ID" value="MTV03602.1"/>
    <property type="molecule type" value="Genomic_DNA"/>
</dbReference>
<dbReference type="GO" id="GO:0016747">
    <property type="term" value="F:acyltransferase activity, transferring groups other than amino-acyl groups"/>
    <property type="evidence" value="ECO:0007669"/>
    <property type="project" value="InterPro"/>
</dbReference>
<organism evidence="6 7">
    <name type="scientific">Parabacteroides merdae</name>
    <dbReference type="NCBI Taxonomy" id="46503"/>
    <lineage>
        <taxon>Bacteria</taxon>
        <taxon>Pseudomonadati</taxon>
        <taxon>Bacteroidota</taxon>
        <taxon>Bacteroidia</taxon>
        <taxon>Bacteroidales</taxon>
        <taxon>Tannerellaceae</taxon>
        <taxon>Parabacteroides</taxon>
    </lineage>
</organism>
<evidence type="ECO:0000313" key="3">
    <source>
        <dbReference type="EMBL" id="MTU40786.1"/>
    </source>
</evidence>
<dbReference type="Gene3D" id="3.40.630.30">
    <property type="match status" value="1"/>
</dbReference>
<dbReference type="Proteomes" id="UP000482671">
    <property type="component" value="Unassembled WGS sequence"/>
</dbReference>
<feature type="domain" description="N-acetyltransferase" evidence="1">
    <location>
        <begin position="20"/>
        <end position="166"/>
    </location>
</feature>
<dbReference type="Proteomes" id="UP000448908">
    <property type="component" value="Unassembled WGS sequence"/>
</dbReference>
<reference evidence="6 7" key="1">
    <citation type="submission" date="2018-08" db="EMBL/GenBank/DDBJ databases">
        <title>A genome reference for cultivated species of the human gut microbiota.</title>
        <authorList>
            <person name="Zou Y."/>
            <person name="Xue W."/>
            <person name="Luo G."/>
        </authorList>
    </citation>
    <scope>NUCLEOTIDE SEQUENCE [LARGE SCALE GENOMIC DNA]</scope>
    <source>
        <strain evidence="6 7">AM34-17</strain>
    </source>
</reference>
<name>A0A351E015_9BACT</name>
<dbReference type="Pfam" id="PF13673">
    <property type="entry name" value="Acetyltransf_10"/>
    <property type="match status" value="1"/>
</dbReference>
<dbReference type="GeneID" id="49205226"/>
<evidence type="ECO:0000313" key="2">
    <source>
        <dbReference type="EMBL" id="GKH71360.1"/>
    </source>
</evidence>
<dbReference type="InterPro" id="IPR000182">
    <property type="entry name" value="GNAT_dom"/>
</dbReference>